<comment type="caution">
    <text evidence="6">The sequence shown here is derived from an EMBL/GenBank/DDBJ whole genome shotgun (WGS) entry which is preliminary data.</text>
</comment>
<dbReference type="SUPFAM" id="SSF56672">
    <property type="entry name" value="DNA/RNA polymerases"/>
    <property type="match status" value="1"/>
</dbReference>
<dbReference type="InterPro" id="IPR001126">
    <property type="entry name" value="UmuC"/>
</dbReference>
<evidence type="ECO:0000256" key="1">
    <source>
        <dbReference type="ARBA" id="ARBA00010945"/>
    </source>
</evidence>
<dbReference type="Gene3D" id="3.30.70.270">
    <property type="match status" value="1"/>
</dbReference>
<keyword evidence="4" id="KW-0515">Mutator protein</keyword>
<comment type="function">
    <text evidence="2 4">Poorly processive, error-prone DNA polymerase involved in untargeted mutagenesis. Copies undamaged DNA at stalled replication forks, which arise in vivo from mismatched or misaligned primer ends. These misaligned primers can be extended by PolIV. Exhibits no 3'-5' exonuclease (proofreading) activity. May be involved in translesional synthesis, in conjunction with the beta clamp from PolIII.</text>
</comment>
<dbReference type="InterPro" id="IPR017961">
    <property type="entry name" value="DNA_pol_Y-fam_little_finger"/>
</dbReference>
<evidence type="ECO:0000256" key="2">
    <source>
        <dbReference type="ARBA" id="ARBA00025589"/>
    </source>
</evidence>
<feature type="binding site" evidence="4">
    <location>
        <position position="120"/>
    </location>
    <ligand>
        <name>Mg(2+)</name>
        <dbReference type="ChEBI" id="CHEBI:18420"/>
    </ligand>
</feature>
<comment type="cofactor">
    <cofactor evidence="4">
        <name>Mg(2+)</name>
        <dbReference type="ChEBI" id="CHEBI:18420"/>
    </cofactor>
    <text evidence="4">Binds 2 magnesium ions per subunit.</text>
</comment>
<dbReference type="Pfam" id="PF00817">
    <property type="entry name" value="IMS"/>
    <property type="match status" value="1"/>
</dbReference>
<dbReference type="HAMAP" id="MF_01113">
    <property type="entry name" value="DNApol_IV"/>
    <property type="match status" value="1"/>
</dbReference>
<feature type="binding site" evidence="4">
    <location>
        <position position="27"/>
    </location>
    <ligand>
        <name>Mg(2+)</name>
        <dbReference type="ChEBI" id="CHEBI:18420"/>
    </ligand>
</feature>
<keyword evidence="4" id="KW-0235">DNA replication</keyword>
<dbReference type="Pfam" id="PF11799">
    <property type="entry name" value="IMS_C"/>
    <property type="match status" value="1"/>
</dbReference>
<sequence>MSRAPRSAAARRSWGEDDSGCTILHVDMDAFFVSVELLDRPELRGKPVIVGGETRGVVAAASYEARRFGIHSAMPSARARMLCPELIALPGRHARYGEVSREVMSVLGEVTPELEQVSIDEAFLDVAGALRRLGSPTTIARGIRREIRTRVGVPASVGVAGTKHVAKLASTHAKPDGLLLVPLAATVEFLRSLPVGALWGVGEKSGEVLERHGIDTVAELADTPLPTLHRILGVAAGQRLHELAWGHDPRPVRRTREEKSIGTESTFARDITDRAELERVLLRQAHACAVRLRAARVLTGRVAIKVRHADFTTLSRSHTLTAPTDLAHDVYVAARDLLAEVPIPAAGIRLLGVRAERLTDGGEGVQPTLDEDPHLALAERAMDGVRARFGSRVLQPASLLDRDRRSTTASRSSDIS</sequence>
<keyword evidence="4" id="KW-0234">DNA repair</keyword>
<evidence type="ECO:0000259" key="5">
    <source>
        <dbReference type="PROSITE" id="PS50173"/>
    </source>
</evidence>
<gene>
    <name evidence="4 6" type="primary">dinB</name>
    <name evidence="6" type="ORF">ACFQQL_09535</name>
</gene>
<reference evidence="7" key="1">
    <citation type="journal article" date="2019" name="Int. J. Syst. Evol. Microbiol.">
        <title>The Global Catalogue of Microorganisms (GCM) 10K type strain sequencing project: providing services to taxonomists for standard genome sequencing and annotation.</title>
        <authorList>
            <consortium name="The Broad Institute Genomics Platform"/>
            <consortium name="The Broad Institute Genome Sequencing Center for Infectious Disease"/>
            <person name="Wu L."/>
            <person name="Ma J."/>
        </authorList>
    </citation>
    <scope>NUCLEOTIDE SEQUENCE [LARGE SCALE GENOMIC DNA]</scope>
    <source>
        <strain evidence="7">JCM 1490</strain>
    </source>
</reference>
<evidence type="ECO:0000313" key="6">
    <source>
        <dbReference type="EMBL" id="MFC7405348.1"/>
    </source>
</evidence>
<keyword evidence="4" id="KW-0238">DNA-binding</keyword>
<protein>
    <recommendedName>
        <fullName evidence="4">DNA polymerase IV</fullName>
        <shortName evidence="4">Pol IV</shortName>
        <ecNumber evidence="4">2.7.7.7</ecNumber>
    </recommendedName>
</protein>
<dbReference type="NCBIfam" id="NF002677">
    <property type="entry name" value="PRK02406.1"/>
    <property type="match status" value="1"/>
</dbReference>
<dbReference type="Gene3D" id="1.10.150.20">
    <property type="entry name" value="5' to 3' exonuclease, C-terminal subdomain"/>
    <property type="match status" value="1"/>
</dbReference>
<dbReference type="CDD" id="cd03586">
    <property type="entry name" value="PolY_Pol_IV_kappa"/>
    <property type="match status" value="1"/>
</dbReference>
<comment type="similarity">
    <text evidence="1 4">Belongs to the DNA polymerase type-Y family.</text>
</comment>
<evidence type="ECO:0000313" key="7">
    <source>
        <dbReference type="Proteomes" id="UP001596455"/>
    </source>
</evidence>
<dbReference type="EMBL" id="JBHTCQ010000001">
    <property type="protein sequence ID" value="MFC7405348.1"/>
    <property type="molecule type" value="Genomic_DNA"/>
</dbReference>
<keyword evidence="4" id="KW-0479">Metal-binding</keyword>
<dbReference type="PANTHER" id="PTHR11076:SF33">
    <property type="entry name" value="DNA POLYMERASE KAPPA"/>
    <property type="match status" value="1"/>
</dbReference>
<dbReference type="InterPro" id="IPR050116">
    <property type="entry name" value="DNA_polymerase-Y"/>
</dbReference>
<dbReference type="Proteomes" id="UP001596455">
    <property type="component" value="Unassembled WGS sequence"/>
</dbReference>
<proteinExistence type="inferred from homology"/>
<keyword evidence="4" id="KW-0239">DNA-directed DNA polymerase</keyword>
<feature type="domain" description="UmuC" evidence="5">
    <location>
        <begin position="23"/>
        <end position="202"/>
    </location>
</feature>
<keyword evidence="4" id="KW-0227">DNA damage</keyword>
<dbReference type="RefSeq" id="WP_382393592.1">
    <property type="nucleotide sequence ID" value="NZ_JBHTCQ010000001.1"/>
</dbReference>
<dbReference type="NCBIfam" id="NF003015">
    <property type="entry name" value="PRK03858.1"/>
    <property type="match status" value="1"/>
</dbReference>
<dbReference type="InterPro" id="IPR036775">
    <property type="entry name" value="DNA_pol_Y-fam_lit_finger_sf"/>
</dbReference>
<feature type="active site" evidence="4">
    <location>
        <position position="121"/>
    </location>
</feature>
<organism evidence="6 7">
    <name type="scientific">Georgenia alba</name>
    <dbReference type="NCBI Taxonomy" id="2233858"/>
    <lineage>
        <taxon>Bacteria</taxon>
        <taxon>Bacillati</taxon>
        <taxon>Actinomycetota</taxon>
        <taxon>Actinomycetes</taxon>
        <taxon>Micrococcales</taxon>
        <taxon>Bogoriellaceae</taxon>
        <taxon>Georgenia</taxon>
    </lineage>
</organism>
<keyword evidence="4 6" id="KW-0808">Transferase</keyword>
<keyword evidence="4 6" id="KW-0548">Nucleotidyltransferase</keyword>
<dbReference type="GO" id="GO:0003887">
    <property type="term" value="F:DNA-directed DNA polymerase activity"/>
    <property type="evidence" value="ECO:0007669"/>
    <property type="project" value="UniProtKB-EC"/>
</dbReference>
<dbReference type="InterPro" id="IPR043502">
    <property type="entry name" value="DNA/RNA_pol_sf"/>
</dbReference>
<name>A0ABW2Q772_9MICO</name>
<dbReference type="Gene3D" id="3.40.1170.60">
    <property type="match status" value="1"/>
</dbReference>
<feature type="site" description="Substrate discrimination" evidence="4">
    <location>
        <position position="32"/>
    </location>
</feature>
<dbReference type="InterPro" id="IPR043128">
    <property type="entry name" value="Rev_trsase/Diguanyl_cyclase"/>
</dbReference>
<dbReference type="EC" id="2.7.7.7" evidence="4"/>
<keyword evidence="4" id="KW-0460">Magnesium</keyword>
<dbReference type="PANTHER" id="PTHR11076">
    <property type="entry name" value="DNA REPAIR POLYMERASE UMUC / TRANSFERASE FAMILY MEMBER"/>
    <property type="match status" value="1"/>
</dbReference>
<comment type="subunit">
    <text evidence="4">Monomer.</text>
</comment>
<keyword evidence="4" id="KW-0963">Cytoplasm</keyword>
<dbReference type="SUPFAM" id="SSF100879">
    <property type="entry name" value="Lesion bypass DNA polymerase (Y-family), little finger domain"/>
    <property type="match status" value="1"/>
</dbReference>
<dbReference type="Gene3D" id="3.30.1490.100">
    <property type="entry name" value="DNA polymerase, Y-family, little finger domain"/>
    <property type="match status" value="1"/>
</dbReference>
<accession>A0ABW2Q772</accession>
<evidence type="ECO:0000256" key="3">
    <source>
        <dbReference type="ARBA" id="ARBA00049244"/>
    </source>
</evidence>
<dbReference type="PROSITE" id="PS50173">
    <property type="entry name" value="UMUC"/>
    <property type="match status" value="1"/>
</dbReference>
<comment type="subcellular location">
    <subcellularLocation>
        <location evidence="4">Cytoplasm</location>
    </subcellularLocation>
</comment>
<evidence type="ECO:0000256" key="4">
    <source>
        <dbReference type="HAMAP-Rule" id="MF_01113"/>
    </source>
</evidence>
<dbReference type="InterPro" id="IPR022880">
    <property type="entry name" value="DNApol_IV"/>
</dbReference>
<comment type="catalytic activity">
    <reaction evidence="3 4">
        <text>DNA(n) + a 2'-deoxyribonucleoside 5'-triphosphate = DNA(n+1) + diphosphate</text>
        <dbReference type="Rhea" id="RHEA:22508"/>
        <dbReference type="Rhea" id="RHEA-COMP:17339"/>
        <dbReference type="Rhea" id="RHEA-COMP:17340"/>
        <dbReference type="ChEBI" id="CHEBI:33019"/>
        <dbReference type="ChEBI" id="CHEBI:61560"/>
        <dbReference type="ChEBI" id="CHEBI:173112"/>
        <dbReference type="EC" id="2.7.7.7"/>
    </reaction>
</comment>
<keyword evidence="7" id="KW-1185">Reference proteome</keyword>